<dbReference type="Proteomes" id="UP000517694">
    <property type="component" value="Unassembled WGS sequence"/>
</dbReference>
<proteinExistence type="predicted"/>
<dbReference type="InterPro" id="IPR024344">
    <property type="entry name" value="MDMPI_metal-binding"/>
</dbReference>
<dbReference type="InterPro" id="IPR017517">
    <property type="entry name" value="Maleyloyr_isom"/>
</dbReference>
<dbReference type="OrthoDB" id="5185819at2"/>
<dbReference type="EMBL" id="JACMHY010000017">
    <property type="protein sequence ID" value="MBC2869221.1"/>
    <property type="molecule type" value="Genomic_DNA"/>
</dbReference>
<comment type="caution">
    <text evidence="2">The sequence shown here is derived from an EMBL/GenBank/DDBJ whole genome shotgun (WGS) entry which is preliminary data.</text>
</comment>
<dbReference type="NCBIfam" id="TIGR03086">
    <property type="entry name" value="TIGR03086 family metal-binding protein"/>
    <property type="match status" value="1"/>
</dbReference>
<dbReference type="Pfam" id="PF11716">
    <property type="entry name" value="MDMPI_N"/>
    <property type="match status" value="1"/>
</dbReference>
<dbReference type="NCBIfam" id="TIGR03083">
    <property type="entry name" value="maleylpyruvate isomerase family mycothiol-dependent enzyme"/>
    <property type="match status" value="1"/>
</dbReference>
<dbReference type="SUPFAM" id="SSF109854">
    <property type="entry name" value="DinB/YfiT-like putative metalloenzymes"/>
    <property type="match status" value="1"/>
</dbReference>
<reference evidence="2 3" key="1">
    <citation type="submission" date="2020-08" db="EMBL/GenBank/DDBJ databases">
        <title>Whole-Genome Sequence of French Clinical Streptomyces mexicanus Strain Q0842.</title>
        <authorList>
            <person name="Boxberger M."/>
            <person name="La Scola B."/>
        </authorList>
    </citation>
    <scope>NUCLEOTIDE SEQUENCE [LARGE SCALE GENOMIC DNA]</scope>
    <source>
        <strain evidence="2 3">Marseille-Q0842</strain>
    </source>
</reference>
<name>A0A7X1I5S6_9ACTN</name>
<evidence type="ECO:0000259" key="1">
    <source>
        <dbReference type="Pfam" id="PF11716"/>
    </source>
</evidence>
<dbReference type="RefSeq" id="WP_159669900.1">
    <property type="nucleotide sequence ID" value="NZ_JACMHY010000017.1"/>
</dbReference>
<sequence length="220" mass="23437">MNTTDAANVTTTANGTAALDGTAADDVADPRPVYARATEQAAELIRTVRPEQLSGPTPCAEFDVRTLLSHIVGGTRRIAVVGEGGDGLAMTSFAEGVADDGWAAAYEEVRVRAVKAWESDERMRTPVRVPWGEVSGQEALSGYLMEIVTHTWDLSEALGHPLPLEPEPAERALAAARRVLPDSRPRDAATPFAARHEAPEGAGAYERLAAWTGRVPLSRA</sequence>
<evidence type="ECO:0000313" key="3">
    <source>
        <dbReference type="Proteomes" id="UP000517694"/>
    </source>
</evidence>
<keyword evidence="3" id="KW-1185">Reference proteome</keyword>
<dbReference type="AlphaFoldDB" id="A0A7X1I5S6"/>
<organism evidence="2 3">
    <name type="scientific">Streptomyces mexicanus</name>
    <dbReference type="NCBI Taxonomy" id="178566"/>
    <lineage>
        <taxon>Bacteria</taxon>
        <taxon>Bacillati</taxon>
        <taxon>Actinomycetota</taxon>
        <taxon>Actinomycetes</taxon>
        <taxon>Kitasatosporales</taxon>
        <taxon>Streptomycetaceae</taxon>
        <taxon>Streptomyces</taxon>
    </lineage>
</organism>
<gene>
    <name evidence="2" type="ORF">H1R13_30960</name>
</gene>
<evidence type="ECO:0000313" key="2">
    <source>
        <dbReference type="EMBL" id="MBC2869221.1"/>
    </source>
</evidence>
<dbReference type="InterPro" id="IPR017520">
    <property type="entry name" value="CHP03086"/>
</dbReference>
<protein>
    <submittedName>
        <fullName evidence="2">TIGR03086 family protein</fullName>
    </submittedName>
</protein>
<dbReference type="GO" id="GO:0046872">
    <property type="term" value="F:metal ion binding"/>
    <property type="evidence" value="ECO:0007669"/>
    <property type="project" value="InterPro"/>
</dbReference>
<accession>A0A7X1I5S6</accession>
<dbReference type="Gene3D" id="1.20.120.450">
    <property type="entry name" value="dinb family like domain"/>
    <property type="match status" value="1"/>
</dbReference>
<dbReference type="InterPro" id="IPR034660">
    <property type="entry name" value="DinB/YfiT-like"/>
</dbReference>
<feature type="domain" description="Mycothiol-dependent maleylpyruvate isomerase metal-binding" evidence="1">
    <location>
        <begin position="35"/>
        <end position="154"/>
    </location>
</feature>